<comment type="caution">
    <text evidence="1">The sequence shown here is derived from an EMBL/GenBank/DDBJ whole genome shotgun (WGS) entry which is preliminary data.</text>
</comment>
<keyword evidence="2" id="KW-1185">Reference proteome</keyword>
<gene>
    <name evidence="1" type="ORF">IHE45_15G092000</name>
</gene>
<name>A0ACB7UN40_DIOAL</name>
<sequence>MALARSSLLVTRQISFTPTPIQDGPISPILHQHQRIGRVLFQDPLIRRNYGLRRCIQSSELIYRDYVIDIWGHSCCYGGLSSALLLWLYC</sequence>
<proteinExistence type="predicted"/>
<dbReference type="Proteomes" id="UP000827976">
    <property type="component" value="Chromosome 15"/>
</dbReference>
<evidence type="ECO:0000313" key="2">
    <source>
        <dbReference type="Proteomes" id="UP000827976"/>
    </source>
</evidence>
<evidence type="ECO:0000313" key="1">
    <source>
        <dbReference type="EMBL" id="KAH7661858.1"/>
    </source>
</evidence>
<dbReference type="EMBL" id="CM037025">
    <property type="protein sequence ID" value="KAH7661858.1"/>
    <property type="molecule type" value="Genomic_DNA"/>
</dbReference>
<organism evidence="1 2">
    <name type="scientific">Dioscorea alata</name>
    <name type="common">Purple yam</name>
    <dbReference type="NCBI Taxonomy" id="55571"/>
    <lineage>
        <taxon>Eukaryota</taxon>
        <taxon>Viridiplantae</taxon>
        <taxon>Streptophyta</taxon>
        <taxon>Embryophyta</taxon>
        <taxon>Tracheophyta</taxon>
        <taxon>Spermatophyta</taxon>
        <taxon>Magnoliopsida</taxon>
        <taxon>Liliopsida</taxon>
        <taxon>Dioscoreales</taxon>
        <taxon>Dioscoreaceae</taxon>
        <taxon>Dioscorea</taxon>
    </lineage>
</organism>
<protein>
    <submittedName>
        <fullName evidence="1">Uncharacterized protein</fullName>
    </submittedName>
</protein>
<reference evidence="2" key="1">
    <citation type="journal article" date="2022" name="Nat. Commun.">
        <title>Chromosome evolution and the genetic basis of agronomically important traits in greater yam.</title>
        <authorList>
            <person name="Bredeson J.V."/>
            <person name="Lyons J.B."/>
            <person name="Oniyinde I.O."/>
            <person name="Okereke N.R."/>
            <person name="Kolade O."/>
            <person name="Nnabue I."/>
            <person name="Nwadili C.O."/>
            <person name="Hribova E."/>
            <person name="Parker M."/>
            <person name="Nwogha J."/>
            <person name="Shu S."/>
            <person name="Carlson J."/>
            <person name="Kariba R."/>
            <person name="Muthemba S."/>
            <person name="Knop K."/>
            <person name="Barton G.J."/>
            <person name="Sherwood A.V."/>
            <person name="Lopez-Montes A."/>
            <person name="Asiedu R."/>
            <person name="Jamnadass R."/>
            <person name="Muchugi A."/>
            <person name="Goodstein D."/>
            <person name="Egesi C.N."/>
            <person name="Featherston J."/>
            <person name="Asfaw A."/>
            <person name="Simpson G.G."/>
            <person name="Dolezel J."/>
            <person name="Hendre P.S."/>
            <person name="Van Deynze A."/>
            <person name="Kumar P.L."/>
            <person name="Obidiegwu J.E."/>
            <person name="Bhattacharjee R."/>
            <person name="Rokhsar D.S."/>
        </authorList>
    </citation>
    <scope>NUCLEOTIDE SEQUENCE [LARGE SCALE GENOMIC DNA]</scope>
    <source>
        <strain evidence="2">cv. TDa95/00328</strain>
    </source>
</reference>
<accession>A0ACB7UN40</accession>